<dbReference type="InterPro" id="IPR036291">
    <property type="entry name" value="NAD(P)-bd_dom_sf"/>
</dbReference>
<reference evidence="3 4" key="1">
    <citation type="submission" date="2018-07" db="EMBL/GenBank/DDBJ databases">
        <title>A draft genome of a endophytic bacteria, a new species of Pedobacter.</title>
        <authorList>
            <person name="Zhang Z.D."/>
            <person name="Chen Z.J."/>
        </authorList>
    </citation>
    <scope>NUCLEOTIDE SEQUENCE [LARGE SCALE GENOMIC DNA]</scope>
    <source>
        <strain evidence="3 4">RS10</strain>
    </source>
</reference>
<dbReference type="Gene3D" id="3.40.50.720">
    <property type="entry name" value="NAD(P)-binding Rossmann-like Domain"/>
    <property type="match status" value="1"/>
</dbReference>
<dbReference type="Proteomes" id="UP000252081">
    <property type="component" value="Unassembled WGS sequence"/>
</dbReference>
<dbReference type="SUPFAM" id="SSF51735">
    <property type="entry name" value="NAD(P)-binding Rossmann-fold domains"/>
    <property type="match status" value="1"/>
</dbReference>
<dbReference type="Pfam" id="PF13460">
    <property type="entry name" value="NAD_binding_10"/>
    <property type="match status" value="1"/>
</dbReference>
<keyword evidence="4" id="KW-1185">Reference proteome</keyword>
<evidence type="ECO:0000256" key="1">
    <source>
        <dbReference type="ARBA" id="ARBA00022857"/>
    </source>
</evidence>
<accession>A0A366KYT4</accession>
<evidence type="ECO:0000313" key="4">
    <source>
        <dbReference type="Proteomes" id="UP000252081"/>
    </source>
</evidence>
<evidence type="ECO:0000313" key="3">
    <source>
        <dbReference type="EMBL" id="RBQ06748.1"/>
    </source>
</evidence>
<dbReference type="EMBL" id="QNQU01000010">
    <property type="protein sequence ID" value="RBQ06748.1"/>
    <property type="molecule type" value="Genomic_DNA"/>
</dbReference>
<comment type="caution">
    <text evidence="3">The sequence shown here is derived from an EMBL/GenBank/DDBJ whole genome shotgun (WGS) entry which is preliminary data.</text>
</comment>
<dbReference type="RefSeq" id="WP_113949311.1">
    <property type="nucleotide sequence ID" value="NZ_QNQU01000010.1"/>
</dbReference>
<evidence type="ECO:0000259" key="2">
    <source>
        <dbReference type="Pfam" id="PF13460"/>
    </source>
</evidence>
<dbReference type="AlphaFoldDB" id="A0A366KYT4"/>
<protein>
    <submittedName>
        <fullName evidence="3">NmrA family transcriptional regulator</fullName>
    </submittedName>
</protein>
<organism evidence="3 4">
    <name type="scientific">Pedobacter miscanthi</name>
    <dbReference type="NCBI Taxonomy" id="2259170"/>
    <lineage>
        <taxon>Bacteria</taxon>
        <taxon>Pseudomonadati</taxon>
        <taxon>Bacteroidota</taxon>
        <taxon>Sphingobacteriia</taxon>
        <taxon>Sphingobacteriales</taxon>
        <taxon>Sphingobacteriaceae</taxon>
        <taxon>Pedobacter</taxon>
    </lineage>
</organism>
<gene>
    <name evidence="3" type="ORF">DRW42_13295</name>
</gene>
<dbReference type="InterPro" id="IPR016040">
    <property type="entry name" value="NAD(P)-bd_dom"/>
</dbReference>
<dbReference type="PANTHER" id="PTHR42748">
    <property type="entry name" value="NITROGEN METABOLITE REPRESSION PROTEIN NMRA FAMILY MEMBER"/>
    <property type="match status" value="1"/>
</dbReference>
<proteinExistence type="predicted"/>
<dbReference type="InterPro" id="IPR051164">
    <property type="entry name" value="NmrA-like_oxidored"/>
</dbReference>
<keyword evidence="1" id="KW-0521">NADP</keyword>
<name>A0A366KYT4_9SPHI</name>
<sequence length="251" mass="26418">MKIVIVGGTGLIGSQLVKLLKGLGHDVLAASPNTGVNTITKEGLADALRGAKIVVDVANSPSFEDKAVMEFFTVSGKNLLEAEKIAGVEHHVALSIVGIDREGANPYFLAKLAQEKLIKASGIPYSILRATQFFEFVGGIASSGMVGNDVHVSSAKFQPVASIDVVEALAGLVSQPAKNETVEIAGPEKIGLDEIVIKYLTLKADQRKVVTDDDAHYFGAPVTSDTLTPGNSPIVGKYSYDSWIAVDGNLK</sequence>
<dbReference type="OrthoDB" id="9771302at2"/>
<feature type="domain" description="NAD(P)-binding" evidence="2">
    <location>
        <begin position="7"/>
        <end position="133"/>
    </location>
</feature>
<dbReference type="PANTHER" id="PTHR42748:SF3">
    <property type="entry name" value="BLL4366 PROTEIN"/>
    <property type="match status" value="1"/>
</dbReference>